<dbReference type="PRINTS" id="PR01071">
    <property type="entry name" value="ACOABIOTINCC"/>
</dbReference>
<dbReference type="PROSITE" id="PS00188">
    <property type="entry name" value="BIOTIN"/>
    <property type="match status" value="1"/>
</dbReference>
<dbReference type="InterPro" id="IPR000089">
    <property type="entry name" value="Biotin_lipoyl"/>
</dbReference>
<evidence type="ECO:0000256" key="4">
    <source>
        <dbReference type="ARBA" id="ARBA00022832"/>
    </source>
</evidence>
<keyword evidence="3 8" id="KW-0444">Lipid biosynthesis</keyword>
<dbReference type="InterPro" id="IPR001882">
    <property type="entry name" value="Biotin_BS"/>
</dbReference>
<name>A0A151AN22_9CLOT</name>
<dbReference type="Gene3D" id="2.40.50.100">
    <property type="match status" value="1"/>
</dbReference>
<keyword evidence="6 8" id="KW-0275">Fatty acid biosynthesis</keyword>
<evidence type="ECO:0000256" key="7">
    <source>
        <dbReference type="ARBA" id="ARBA00023267"/>
    </source>
</evidence>
<comment type="function">
    <text evidence="8">This protein is a component of the acetyl coenzyme A carboxylase complex; first, biotin carboxylase catalyzes the carboxylation of the carrier protein and then the transcarboxylase transfers the carboxyl group to form malonyl-CoA.</text>
</comment>
<dbReference type="NCBIfam" id="TIGR00531">
    <property type="entry name" value="BCCP"/>
    <property type="match status" value="1"/>
</dbReference>
<evidence type="ECO:0000256" key="2">
    <source>
        <dbReference type="ARBA" id="ARBA00017562"/>
    </source>
</evidence>
<dbReference type="PANTHER" id="PTHR45266:SF3">
    <property type="entry name" value="OXALOACETATE DECARBOXYLASE ALPHA CHAIN"/>
    <property type="match status" value="1"/>
</dbReference>
<evidence type="ECO:0000256" key="3">
    <source>
        <dbReference type="ARBA" id="ARBA00022516"/>
    </source>
</evidence>
<dbReference type="EMBL" id="LTBB01000006">
    <property type="protein sequence ID" value="KYH28960.1"/>
    <property type="molecule type" value="Genomic_DNA"/>
</dbReference>
<dbReference type="InterPro" id="IPR050709">
    <property type="entry name" value="Biotin_Carboxyl_Carrier/Decarb"/>
</dbReference>
<dbReference type="AlphaFoldDB" id="A0A151AN22"/>
<keyword evidence="4 8" id="KW-0276">Fatty acid metabolism</keyword>
<evidence type="ECO:0000313" key="11">
    <source>
        <dbReference type="Proteomes" id="UP000075374"/>
    </source>
</evidence>
<evidence type="ECO:0000256" key="6">
    <source>
        <dbReference type="ARBA" id="ARBA00023160"/>
    </source>
</evidence>
<keyword evidence="7 8" id="KW-0092">Biotin</keyword>
<evidence type="ECO:0000256" key="8">
    <source>
        <dbReference type="RuleBase" id="RU364072"/>
    </source>
</evidence>
<dbReference type="PROSITE" id="PS50968">
    <property type="entry name" value="BIOTINYL_LIPOYL"/>
    <property type="match status" value="1"/>
</dbReference>
<dbReference type="Proteomes" id="UP000075374">
    <property type="component" value="Unassembled WGS sequence"/>
</dbReference>
<evidence type="ECO:0000259" key="9">
    <source>
        <dbReference type="PROSITE" id="PS50968"/>
    </source>
</evidence>
<dbReference type="STRING" id="1121305.CLCOL_14000"/>
<reference evidence="10 11" key="1">
    <citation type="submission" date="2016-02" db="EMBL/GenBank/DDBJ databases">
        <title>Genome sequence of Clostridium colicanis DSM 13634.</title>
        <authorList>
            <person name="Poehlein A."/>
            <person name="Daniel R."/>
        </authorList>
    </citation>
    <scope>NUCLEOTIDE SEQUENCE [LARGE SCALE GENOMIC DNA]</scope>
    <source>
        <strain evidence="10 11">DSM 13634</strain>
    </source>
</reference>
<dbReference type="RefSeq" id="WP_061858256.1">
    <property type="nucleotide sequence ID" value="NZ_LTBB01000006.1"/>
</dbReference>
<keyword evidence="5 8" id="KW-0443">Lipid metabolism</keyword>
<dbReference type="Pfam" id="PF00364">
    <property type="entry name" value="Biotin_lipoyl"/>
    <property type="match status" value="1"/>
</dbReference>
<dbReference type="InterPro" id="IPR001249">
    <property type="entry name" value="AcCoA_biotinCC"/>
</dbReference>
<dbReference type="PANTHER" id="PTHR45266">
    <property type="entry name" value="OXALOACETATE DECARBOXYLASE ALPHA CHAIN"/>
    <property type="match status" value="1"/>
</dbReference>
<protein>
    <recommendedName>
        <fullName evidence="2 8">Biotin carboxyl carrier protein of acetyl-CoA carboxylase</fullName>
    </recommendedName>
</protein>
<evidence type="ECO:0000256" key="1">
    <source>
        <dbReference type="ARBA" id="ARBA00005194"/>
    </source>
</evidence>
<keyword evidence="11" id="KW-1185">Reference proteome</keyword>
<dbReference type="InterPro" id="IPR011053">
    <property type="entry name" value="Single_hybrid_motif"/>
</dbReference>
<feature type="domain" description="Lipoyl-binding" evidence="9">
    <location>
        <begin position="77"/>
        <end position="153"/>
    </location>
</feature>
<evidence type="ECO:0000313" key="10">
    <source>
        <dbReference type="EMBL" id="KYH28960.1"/>
    </source>
</evidence>
<dbReference type="GO" id="GO:0006633">
    <property type="term" value="P:fatty acid biosynthetic process"/>
    <property type="evidence" value="ECO:0007669"/>
    <property type="project" value="UniProtKB-UniPathway"/>
</dbReference>
<evidence type="ECO:0000256" key="5">
    <source>
        <dbReference type="ARBA" id="ARBA00023098"/>
    </source>
</evidence>
<organism evidence="10 11">
    <name type="scientific">Clostridium colicanis DSM 13634</name>
    <dbReference type="NCBI Taxonomy" id="1121305"/>
    <lineage>
        <taxon>Bacteria</taxon>
        <taxon>Bacillati</taxon>
        <taxon>Bacillota</taxon>
        <taxon>Clostridia</taxon>
        <taxon>Eubacteriales</taxon>
        <taxon>Clostridiaceae</taxon>
        <taxon>Clostridium</taxon>
    </lineage>
</organism>
<comment type="caution">
    <text evidence="10">The sequence shown here is derived from an EMBL/GenBank/DDBJ whole genome shotgun (WGS) entry which is preliminary data.</text>
</comment>
<dbReference type="CDD" id="cd06850">
    <property type="entry name" value="biotinyl_domain"/>
    <property type="match status" value="1"/>
</dbReference>
<dbReference type="UniPathway" id="UPA00094"/>
<dbReference type="GO" id="GO:0003989">
    <property type="term" value="F:acetyl-CoA carboxylase activity"/>
    <property type="evidence" value="ECO:0007669"/>
    <property type="project" value="InterPro"/>
</dbReference>
<gene>
    <name evidence="10" type="primary">accB_1</name>
    <name evidence="10" type="ORF">CLCOL_14000</name>
</gene>
<dbReference type="PATRIC" id="fig|1121305.3.peg.1405"/>
<proteinExistence type="predicted"/>
<sequence length="156" mass="17652">MNYKEICEIIKSVSDSSLSFAEIKTEDLYIKMEKTSSTKDKIREANECSSDKESLIVDEDKVEIAHEFEEEKDKDNIEVITSPLVGTFYRAPSPESDPYVEIGSHVKKGDVLCIIEAMKLMNEIEANVDGEIVEIMAQNGEMVEYGESLFKIRKAD</sequence>
<accession>A0A151AN22</accession>
<comment type="pathway">
    <text evidence="1 8">Lipid metabolism; fatty acid biosynthesis.</text>
</comment>
<dbReference type="GO" id="GO:0009317">
    <property type="term" value="C:acetyl-CoA carboxylase complex"/>
    <property type="evidence" value="ECO:0007669"/>
    <property type="project" value="InterPro"/>
</dbReference>
<dbReference type="SUPFAM" id="SSF51230">
    <property type="entry name" value="Single hybrid motif"/>
    <property type="match status" value="1"/>
</dbReference>